<keyword evidence="8" id="KW-1185">Reference proteome</keyword>
<dbReference type="STRING" id="578462.A0A0L0T0I4"/>
<dbReference type="Proteomes" id="UP000054350">
    <property type="component" value="Unassembled WGS sequence"/>
</dbReference>
<keyword evidence="1" id="KW-0808">Transferase</keyword>
<dbReference type="InterPro" id="IPR011009">
    <property type="entry name" value="Kinase-like_dom_sf"/>
</dbReference>
<dbReference type="VEuPathDB" id="FungiDB:AMAG_12965"/>
<dbReference type="GO" id="GO:0004674">
    <property type="term" value="F:protein serine/threonine kinase activity"/>
    <property type="evidence" value="ECO:0007669"/>
    <property type="project" value="UniProtKB-KW"/>
</dbReference>
<keyword evidence="4" id="KW-0067">ATP-binding</keyword>
<dbReference type="PROSITE" id="PS50011">
    <property type="entry name" value="PROTEIN_KINASE_DOM"/>
    <property type="match status" value="1"/>
</dbReference>
<dbReference type="eggNOG" id="KOG0583">
    <property type="taxonomic scope" value="Eukaryota"/>
</dbReference>
<gene>
    <name evidence="7" type="ORF">AMAG_12965</name>
</gene>
<dbReference type="GO" id="GO:0005737">
    <property type="term" value="C:cytoplasm"/>
    <property type="evidence" value="ECO:0007669"/>
    <property type="project" value="TreeGrafter"/>
</dbReference>
<dbReference type="EMBL" id="GG745356">
    <property type="protein sequence ID" value="KNE68298.1"/>
    <property type="molecule type" value="Genomic_DNA"/>
</dbReference>
<evidence type="ECO:0000256" key="3">
    <source>
        <dbReference type="ARBA" id="ARBA00022777"/>
    </source>
</evidence>
<evidence type="ECO:0000256" key="2">
    <source>
        <dbReference type="ARBA" id="ARBA00022741"/>
    </source>
</evidence>
<dbReference type="SUPFAM" id="SSF56112">
    <property type="entry name" value="Protein kinase-like (PK-like)"/>
    <property type="match status" value="1"/>
</dbReference>
<dbReference type="AlphaFoldDB" id="A0A0L0T0I4"/>
<dbReference type="GO" id="GO:0005634">
    <property type="term" value="C:nucleus"/>
    <property type="evidence" value="ECO:0007669"/>
    <property type="project" value="TreeGrafter"/>
</dbReference>
<dbReference type="InterPro" id="IPR008271">
    <property type="entry name" value="Ser/Thr_kinase_AS"/>
</dbReference>
<evidence type="ECO:0000256" key="4">
    <source>
        <dbReference type="ARBA" id="ARBA00022840"/>
    </source>
</evidence>
<accession>A0A0L0T0I4</accession>
<dbReference type="PROSITE" id="PS00108">
    <property type="entry name" value="PROTEIN_KINASE_ST"/>
    <property type="match status" value="1"/>
</dbReference>
<dbReference type="InterPro" id="IPR000719">
    <property type="entry name" value="Prot_kinase_dom"/>
</dbReference>
<reference evidence="7 8" key="1">
    <citation type="submission" date="2009-11" db="EMBL/GenBank/DDBJ databases">
        <title>Annotation of Allomyces macrogynus ATCC 38327.</title>
        <authorList>
            <consortium name="The Broad Institute Genome Sequencing Platform"/>
            <person name="Russ C."/>
            <person name="Cuomo C."/>
            <person name="Burger G."/>
            <person name="Gray M.W."/>
            <person name="Holland P.W.H."/>
            <person name="King N."/>
            <person name="Lang F.B.F."/>
            <person name="Roger A.J."/>
            <person name="Ruiz-Trillo I."/>
            <person name="Young S.K."/>
            <person name="Zeng Q."/>
            <person name="Gargeya S."/>
            <person name="Fitzgerald M."/>
            <person name="Haas B."/>
            <person name="Abouelleil A."/>
            <person name="Alvarado L."/>
            <person name="Arachchi H.M."/>
            <person name="Berlin A."/>
            <person name="Chapman S.B."/>
            <person name="Gearin G."/>
            <person name="Goldberg J."/>
            <person name="Griggs A."/>
            <person name="Gujja S."/>
            <person name="Hansen M."/>
            <person name="Heiman D."/>
            <person name="Howarth C."/>
            <person name="Larimer J."/>
            <person name="Lui A."/>
            <person name="MacDonald P.J.P."/>
            <person name="McCowen C."/>
            <person name="Montmayeur A."/>
            <person name="Murphy C."/>
            <person name="Neiman D."/>
            <person name="Pearson M."/>
            <person name="Priest M."/>
            <person name="Roberts A."/>
            <person name="Saif S."/>
            <person name="Shea T."/>
            <person name="Sisk P."/>
            <person name="Stolte C."/>
            <person name="Sykes S."/>
            <person name="Wortman J."/>
            <person name="Nusbaum C."/>
            <person name="Birren B."/>
        </authorList>
    </citation>
    <scope>NUCLEOTIDE SEQUENCE [LARGE SCALE GENOMIC DNA]</scope>
    <source>
        <strain evidence="7 8">ATCC 38327</strain>
    </source>
</reference>
<dbReference type="PANTHER" id="PTHR11042">
    <property type="entry name" value="EUKARYOTIC TRANSLATION INITIATION FACTOR 2-ALPHA KINASE EIF2-ALPHA KINASE -RELATED"/>
    <property type="match status" value="1"/>
</dbReference>
<evidence type="ECO:0000313" key="8">
    <source>
        <dbReference type="Proteomes" id="UP000054350"/>
    </source>
</evidence>
<evidence type="ECO:0000259" key="6">
    <source>
        <dbReference type="PROSITE" id="PS50011"/>
    </source>
</evidence>
<proteinExistence type="inferred from homology"/>
<dbReference type="SMART" id="SM00220">
    <property type="entry name" value="S_TKc"/>
    <property type="match status" value="1"/>
</dbReference>
<keyword evidence="3 7" id="KW-0418">Kinase</keyword>
<sequence>MHGDLYDLAVANKSASKKPFPPTPAASPASGFLAPLSSMTKSRAANSGLPDHVVLRYMRQLTSALVACHRSGVYHRDLKPENVLLAGALDASGYPLEAKLADFGLATRETFSTELGLGTRAYLAPECLDEAIDGYLSAPADVFALALVAVQVAHPGVRLWSATETSDLAWTQFTNAVRDARAGRRRSLSGTALSPALTHFFDRHAPQLSEPVRALIVRACDPDPQHRASLTQFAQLLESVTSWKCHRTPALLAVAWHDSPVKPASPAKPLGAPACQDDDDDEARVLALQAATRRRSRHRVDWSSLDDDDDDDKDVGLGSSLASQLAAMSFKVTPATPTAAAPAAAKVTVDKARQESLDSALGNSLPAVPQVHAMGKYVPPSKRTAQYASPVMTRIGGFLAPPARK</sequence>
<dbReference type="InterPro" id="IPR050339">
    <property type="entry name" value="CC_SR_Kinase"/>
</dbReference>
<evidence type="ECO:0000313" key="7">
    <source>
        <dbReference type="EMBL" id="KNE68298.1"/>
    </source>
</evidence>
<dbReference type="GO" id="GO:0005524">
    <property type="term" value="F:ATP binding"/>
    <property type="evidence" value="ECO:0007669"/>
    <property type="project" value="UniProtKB-KW"/>
</dbReference>
<keyword evidence="2" id="KW-0547">Nucleotide-binding</keyword>
<name>A0A0L0T0I4_ALLM3</name>
<keyword evidence="7" id="KW-0723">Serine/threonine-protein kinase</keyword>
<reference evidence="8" key="2">
    <citation type="submission" date="2009-11" db="EMBL/GenBank/DDBJ databases">
        <title>The Genome Sequence of Allomyces macrogynus strain ATCC 38327.</title>
        <authorList>
            <consortium name="The Broad Institute Genome Sequencing Platform"/>
            <person name="Russ C."/>
            <person name="Cuomo C."/>
            <person name="Shea T."/>
            <person name="Young S.K."/>
            <person name="Zeng Q."/>
            <person name="Koehrsen M."/>
            <person name="Haas B."/>
            <person name="Borodovsky M."/>
            <person name="Guigo R."/>
            <person name="Alvarado L."/>
            <person name="Berlin A."/>
            <person name="Borenstein D."/>
            <person name="Chen Z."/>
            <person name="Engels R."/>
            <person name="Freedman E."/>
            <person name="Gellesch M."/>
            <person name="Goldberg J."/>
            <person name="Griggs A."/>
            <person name="Gujja S."/>
            <person name="Heiman D."/>
            <person name="Hepburn T."/>
            <person name="Howarth C."/>
            <person name="Jen D."/>
            <person name="Larson L."/>
            <person name="Lewis B."/>
            <person name="Mehta T."/>
            <person name="Park D."/>
            <person name="Pearson M."/>
            <person name="Roberts A."/>
            <person name="Saif S."/>
            <person name="Shenoy N."/>
            <person name="Sisk P."/>
            <person name="Stolte C."/>
            <person name="Sykes S."/>
            <person name="Walk T."/>
            <person name="White J."/>
            <person name="Yandava C."/>
            <person name="Burger G."/>
            <person name="Gray M.W."/>
            <person name="Holland P.W.H."/>
            <person name="King N."/>
            <person name="Lang F.B.F."/>
            <person name="Roger A.J."/>
            <person name="Ruiz-Trillo I."/>
            <person name="Lander E."/>
            <person name="Nusbaum C."/>
        </authorList>
    </citation>
    <scope>NUCLEOTIDE SEQUENCE [LARGE SCALE GENOMIC DNA]</scope>
    <source>
        <strain evidence="8">ATCC 38327</strain>
    </source>
</reference>
<evidence type="ECO:0000256" key="1">
    <source>
        <dbReference type="ARBA" id="ARBA00022679"/>
    </source>
</evidence>
<dbReference type="Pfam" id="PF00069">
    <property type="entry name" value="Pkinase"/>
    <property type="match status" value="1"/>
</dbReference>
<organism evidence="7 8">
    <name type="scientific">Allomyces macrogynus (strain ATCC 38327)</name>
    <name type="common">Allomyces javanicus var. macrogynus</name>
    <dbReference type="NCBI Taxonomy" id="578462"/>
    <lineage>
        <taxon>Eukaryota</taxon>
        <taxon>Fungi</taxon>
        <taxon>Fungi incertae sedis</taxon>
        <taxon>Blastocladiomycota</taxon>
        <taxon>Blastocladiomycetes</taxon>
        <taxon>Blastocladiales</taxon>
        <taxon>Blastocladiaceae</taxon>
        <taxon>Allomyces</taxon>
    </lineage>
</organism>
<dbReference type="Gene3D" id="1.10.510.10">
    <property type="entry name" value="Transferase(Phosphotransferase) domain 1"/>
    <property type="match status" value="1"/>
</dbReference>
<comment type="similarity">
    <text evidence="5">Belongs to the protein kinase superfamily. Ser/Thr protein kinase family. GCN2 subfamily.</text>
</comment>
<dbReference type="OrthoDB" id="5597452at2759"/>
<protein>
    <submittedName>
        <fullName evidence="7">Serine/threonine protein kinase</fullName>
    </submittedName>
</protein>
<feature type="domain" description="Protein kinase" evidence="6">
    <location>
        <begin position="1"/>
        <end position="240"/>
    </location>
</feature>
<evidence type="ECO:0000256" key="5">
    <source>
        <dbReference type="ARBA" id="ARBA00037982"/>
    </source>
</evidence>